<keyword evidence="1" id="KW-0732">Signal</keyword>
<comment type="caution">
    <text evidence="2">The sequence shown here is derived from an EMBL/GenBank/DDBJ whole genome shotgun (WGS) entry which is preliminary data.</text>
</comment>
<dbReference type="eggNOG" id="COG3342">
    <property type="taxonomic scope" value="Bacteria"/>
</dbReference>
<name>A0A081MYQ3_9GAMM</name>
<keyword evidence="3" id="KW-1185">Reference proteome</keyword>
<reference evidence="2 3" key="1">
    <citation type="submission" date="2014-06" db="EMBL/GenBank/DDBJ databases">
        <title>Whole Genome Sequences of Three Symbiotic Endozoicomonas Bacteria.</title>
        <authorList>
            <person name="Neave M.J."/>
            <person name="Apprill A."/>
            <person name="Voolstra C.R."/>
        </authorList>
    </citation>
    <scope>NUCLEOTIDE SEQUENCE [LARGE SCALE GENOMIC DNA]</scope>
    <source>
        <strain evidence="2 3">LMG 24815</strain>
    </source>
</reference>
<feature type="signal peptide" evidence="1">
    <location>
        <begin position="1"/>
        <end position="24"/>
    </location>
</feature>
<sequence length="223" mass="24748">MNYKLPCVCFVVPLLFWFTTPALATFSIIVYDQKSGLFGAASASCHPSFEKNVDVGKLLTVIVPEKGIVTIQGYVGDDNPLKKDTEQLLRESNYKDAMDLIDKLRRVESSAGNHNNYQNVQYLVIVKKHDGTLSGAAHTGKKLKKLTPDNNHAPEADEVYFQDLVVAGNRLTPFKEKTIMAQMYNTYYASEGSLEDKLINAISSVNELARIFHKQAATTIPSS</sequence>
<evidence type="ECO:0000313" key="2">
    <source>
        <dbReference type="EMBL" id="KEQ11326.1"/>
    </source>
</evidence>
<dbReference type="AlphaFoldDB" id="A0A081MYQ3"/>
<dbReference type="RefSeq" id="WP_034879898.1">
    <property type="nucleotide sequence ID" value="NZ_JOKG01000008.1"/>
</dbReference>
<organism evidence="2 3">
    <name type="scientific">Endozoicomonas montiporae</name>
    <dbReference type="NCBI Taxonomy" id="1027273"/>
    <lineage>
        <taxon>Bacteria</taxon>
        <taxon>Pseudomonadati</taxon>
        <taxon>Pseudomonadota</taxon>
        <taxon>Gammaproteobacteria</taxon>
        <taxon>Oceanospirillales</taxon>
        <taxon>Endozoicomonadaceae</taxon>
        <taxon>Endozoicomonas</taxon>
    </lineage>
</organism>
<dbReference type="SUPFAM" id="SSF56235">
    <property type="entry name" value="N-terminal nucleophile aminohydrolases (Ntn hydrolases)"/>
    <property type="match status" value="1"/>
</dbReference>
<dbReference type="InterPro" id="IPR029055">
    <property type="entry name" value="Ntn_hydrolases_N"/>
</dbReference>
<dbReference type="Pfam" id="PF06267">
    <property type="entry name" value="DUF1028"/>
    <property type="match status" value="1"/>
</dbReference>
<evidence type="ECO:0000313" key="3">
    <source>
        <dbReference type="Proteomes" id="UP000028006"/>
    </source>
</evidence>
<gene>
    <name evidence="2" type="ORF">GZ77_25930</name>
</gene>
<accession>A0A081MYQ3</accession>
<evidence type="ECO:0000256" key="1">
    <source>
        <dbReference type="SAM" id="SignalP"/>
    </source>
</evidence>
<dbReference type="Proteomes" id="UP000028006">
    <property type="component" value="Unassembled WGS sequence"/>
</dbReference>
<dbReference type="InterPro" id="IPR010430">
    <property type="entry name" value="DUF1028"/>
</dbReference>
<dbReference type="EMBL" id="JOKG01000008">
    <property type="protein sequence ID" value="KEQ11326.1"/>
    <property type="molecule type" value="Genomic_DNA"/>
</dbReference>
<proteinExistence type="predicted"/>
<dbReference type="Gene3D" id="3.60.20.10">
    <property type="entry name" value="Glutamine Phosphoribosylpyrophosphate, subunit 1, domain 1"/>
    <property type="match status" value="1"/>
</dbReference>
<protein>
    <submittedName>
        <fullName evidence="2">Uncharacterized protein</fullName>
    </submittedName>
</protein>
<feature type="chain" id="PRO_5001760472" evidence="1">
    <location>
        <begin position="25"/>
        <end position="223"/>
    </location>
</feature>